<dbReference type="Proteomes" id="UP000218615">
    <property type="component" value="Unassembled WGS sequence"/>
</dbReference>
<protein>
    <submittedName>
        <fullName evidence="2">Putative HTH DNA binding domain</fullName>
    </submittedName>
</protein>
<dbReference type="PANTHER" id="PTHR34236:SF1">
    <property type="entry name" value="DIMETHYL SULFOXIDE REDUCTASE TRANSCRIPTIONAL ACTIVATOR"/>
    <property type="match status" value="1"/>
</dbReference>
<keyword evidence="3" id="KW-1185">Reference proteome</keyword>
<dbReference type="OrthoDB" id="165911at2157"/>
<sequence length="215" mass="24555">MRKMTARVSGSIFQCCVPLASMVDRLEVISIFNFTSTTHTEVCNITLKDGISIENLKSDFITDLIVIGNEGRNYTCLTKGNISDEISRFIGRFDLKLEYPIIFDGNTCQFGVIGSPEELNNILKTAREIGWGFEILSLQKYNPLDLNAFSKLTKKQKEILLQAYDNGYFDHPRKINAEQLARKIGIHKTTLLDHLHKAERQLIRNIIGEKKINRF</sequence>
<dbReference type="RefSeq" id="WP_096206555.1">
    <property type="nucleotide sequence ID" value="NZ_FZMP01000202.1"/>
</dbReference>
<organism evidence="2 3">
    <name type="scientific">Candidatus Methanoperedens nitratireducens</name>
    <dbReference type="NCBI Taxonomy" id="1392998"/>
    <lineage>
        <taxon>Archaea</taxon>
        <taxon>Methanobacteriati</taxon>
        <taxon>Methanobacteriota</taxon>
        <taxon>Stenosarchaea group</taxon>
        <taxon>Methanomicrobia</taxon>
        <taxon>Methanosarcinales</taxon>
        <taxon>ANME-2 cluster</taxon>
        <taxon>Candidatus Methanoperedentaceae</taxon>
        <taxon>Candidatus Methanoperedens</taxon>
    </lineage>
</organism>
<dbReference type="PANTHER" id="PTHR34236">
    <property type="entry name" value="DIMETHYL SULFOXIDE REDUCTASE TRANSCRIPTIONAL ACTIVATOR"/>
    <property type="match status" value="1"/>
</dbReference>
<reference evidence="3" key="1">
    <citation type="submission" date="2017-06" db="EMBL/GenBank/DDBJ databases">
        <authorList>
            <person name="Cremers G."/>
        </authorList>
    </citation>
    <scope>NUCLEOTIDE SEQUENCE [LARGE SCALE GENOMIC DNA]</scope>
</reference>
<accession>A0A284VRU2</accession>
<feature type="domain" description="HTH bat-type" evidence="1">
    <location>
        <begin position="152"/>
        <end position="204"/>
    </location>
</feature>
<dbReference type="Pfam" id="PF04967">
    <property type="entry name" value="HTH_10"/>
    <property type="match status" value="1"/>
</dbReference>
<dbReference type="InterPro" id="IPR007050">
    <property type="entry name" value="HTH_bacterioopsin"/>
</dbReference>
<dbReference type="AlphaFoldDB" id="A0A284VRU2"/>
<dbReference type="EMBL" id="FZMP01000202">
    <property type="protein sequence ID" value="SNQ61928.1"/>
    <property type="molecule type" value="Genomic_DNA"/>
</dbReference>
<evidence type="ECO:0000313" key="2">
    <source>
        <dbReference type="EMBL" id="SNQ61928.1"/>
    </source>
</evidence>
<evidence type="ECO:0000259" key="1">
    <source>
        <dbReference type="Pfam" id="PF04967"/>
    </source>
</evidence>
<gene>
    <name evidence="2" type="ORF">MNV_550018</name>
</gene>
<name>A0A284VRU2_9EURY</name>
<evidence type="ECO:0000313" key="3">
    <source>
        <dbReference type="Proteomes" id="UP000218615"/>
    </source>
</evidence>
<proteinExistence type="predicted"/>